<evidence type="ECO:0000313" key="3">
    <source>
        <dbReference type="EMBL" id="ACI64785.1"/>
    </source>
</evidence>
<keyword evidence="2" id="KW-0812">Transmembrane</keyword>
<keyword evidence="4" id="KW-1185">Reference proteome</keyword>
<dbReference type="InParanoid" id="B5YMC6"/>
<organism evidence="3 4">
    <name type="scientific">Thalassiosira pseudonana</name>
    <name type="common">Marine diatom</name>
    <name type="synonym">Cyclotella nana</name>
    <dbReference type="NCBI Taxonomy" id="35128"/>
    <lineage>
        <taxon>Eukaryota</taxon>
        <taxon>Sar</taxon>
        <taxon>Stramenopiles</taxon>
        <taxon>Ochrophyta</taxon>
        <taxon>Bacillariophyta</taxon>
        <taxon>Coscinodiscophyceae</taxon>
        <taxon>Thalassiosirophycidae</taxon>
        <taxon>Thalassiosirales</taxon>
        <taxon>Thalassiosiraceae</taxon>
        <taxon>Thalassiosira</taxon>
    </lineage>
</organism>
<evidence type="ECO:0000256" key="2">
    <source>
        <dbReference type="SAM" id="Phobius"/>
    </source>
</evidence>
<dbReference type="RefSeq" id="XP_002296068.1">
    <property type="nucleotide sequence ID" value="XM_002296032.1"/>
</dbReference>
<reference evidence="3 4" key="2">
    <citation type="journal article" date="2008" name="Nature">
        <title>The Phaeodactylum genome reveals the evolutionary history of diatom genomes.</title>
        <authorList>
            <person name="Bowler C."/>
            <person name="Allen A.E."/>
            <person name="Badger J.H."/>
            <person name="Grimwood J."/>
            <person name="Jabbari K."/>
            <person name="Kuo A."/>
            <person name="Maheswari U."/>
            <person name="Martens C."/>
            <person name="Maumus F."/>
            <person name="Otillar R.P."/>
            <person name="Rayko E."/>
            <person name="Salamov A."/>
            <person name="Vandepoele K."/>
            <person name="Beszteri B."/>
            <person name="Gruber A."/>
            <person name="Heijde M."/>
            <person name="Katinka M."/>
            <person name="Mock T."/>
            <person name="Valentin K."/>
            <person name="Verret F."/>
            <person name="Berges J.A."/>
            <person name="Brownlee C."/>
            <person name="Cadoret J.P."/>
            <person name="Chiovitti A."/>
            <person name="Choi C.J."/>
            <person name="Coesel S."/>
            <person name="De Martino A."/>
            <person name="Detter J.C."/>
            <person name="Durkin C."/>
            <person name="Falciatore A."/>
            <person name="Fournet J."/>
            <person name="Haruta M."/>
            <person name="Huysman M.J."/>
            <person name="Jenkins B.D."/>
            <person name="Jiroutova K."/>
            <person name="Jorgensen R.E."/>
            <person name="Joubert Y."/>
            <person name="Kaplan A."/>
            <person name="Kroger N."/>
            <person name="Kroth P.G."/>
            <person name="La Roche J."/>
            <person name="Lindquist E."/>
            <person name="Lommer M."/>
            <person name="Martin-Jezequel V."/>
            <person name="Lopez P.J."/>
            <person name="Lucas S."/>
            <person name="Mangogna M."/>
            <person name="McGinnis K."/>
            <person name="Medlin L.K."/>
            <person name="Montsant A."/>
            <person name="Oudot-Le Secq M.P."/>
            <person name="Napoli C."/>
            <person name="Obornik M."/>
            <person name="Parker M.S."/>
            <person name="Petit J.L."/>
            <person name="Porcel B.M."/>
            <person name="Poulsen N."/>
            <person name="Robison M."/>
            <person name="Rychlewski L."/>
            <person name="Rynearson T.A."/>
            <person name="Schmutz J."/>
            <person name="Shapiro H."/>
            <person name="Siaut M."/>
            <person name="Stanley M."/>
            <person name="Sussman M.R."/>
            <person name="Taylor A.R."/>
            <person name="Vardi A."/>
            <person name="von Dassow P."/>
            <person name="Vyverman W."/>
            <person name="Willis A."/>
            <person name="Wyrwicz L.S."/>
            <person name="Rokhsar D.S."/>
            <person name="Weissenbach J."/>
            <person name="Armbrust E.V."/>
            <person name="Green B.R."/>
            <person name="Van de Peer Y."/>
            <person name="Grigoriev I.V."/>
        </authorList>
    </citation>
    <scope>NUCLEOTIDE SEQUENCE [LARGE SCALE GENOMIC DNA]</scope>
    <source>
        <strain evidence="3 4">CCMP1335</strain>
    </source>
</reference>
<dbReference type="KEGG" id="tps:THAPS_6743"/>
<protein>
    <submittedName>
        <fullName evidence="3">Uncharacterized protein</fullName>
    </submittedName>
</protein>
<dbReference type="GeneID" id="7448950"/>
<sequence length="545" mass="62041">MTSPRSGDGGNRRGQLAPRTPGPLSPSLNDEFSTFKTVRRRSEEMESASEESLVSEAVVAAAELAALDVQKRNNHRRLMHHPLSAATSEVTTNNNMSKKRTLVVYSGPTSLDRTIGKNDVYLTNFEYFIQNGIECHGLGGVDKDHSSQQTHQEQQFVDNNIQYVIVLTQDVADEYTGEEGLITKKQRECSIAQQQSHPNNNNNDPLVTVLIRQDKCYDMESILVVLQTFDVPHNYDHMVYINCGLAGPHFGPGSPVSNWEQLSSWTELYTSLLSDTVQMVGHTINTHFNTVYSPHVQSFLFAINTPMIDVWLETGAIYECGIANEDFKDDILRMALVWRYEVGISRVLLERGHSIAAAFMHQSGRIGEPLVIDANSTFGRNLEIDDIIHSDVFTEEGLRRLTESSFLEYDDRRKYAILPWDCYVFFKVSRLIPYDIQDVMQYNSLGPLELVPNDARRSSIKAWRRKAGVSFADEVLETVFRISYSNDESLKCHGRHCKFEKVAKTTGGVGVVMIVFVFLWYFATLKIVERRINLHRLKDLRRKWK</sequence>
<reference evidence="3 4" key="1">
    <citation type="journal article" date="2004" name="Science">
        <title>The genome of the diatom Thalassiosira pseudonana: ecology, evolution, and metabolism.</title>
        <authorList>
            <person name="Armbrust E.V."/>
            <person name="Berges J.A."/>
            <person name="Bowler C."/>
            <person name="Green B.R."/>
            <person name="Martinez D."/>
            <person name="Putnam N.H."/>
            <person name="Zhou S."/>
            <person name="Allen A.E."/>
            <person name="Apt K.E."/>
            <person name="Bechner M."/>
            <person name="Brzezinski M.A."/>
            <person name="Chaal B.K."/>
            <person name="Chiovitti A."/>
            <person name="Davis A.K."/>
            <person name="Demarest M.S."/>
            <person name="Detter J.C."/>
            <person name="Glavina T."/>
            <person name="Goodstein D."/>
            <person name="Hadi M.Z."/>
            <person name="Hellsten U."/>
            <person name="Hildebrand M."/>
            <person name="Jenkins B.D."/>
            <person name="Jurka J."/>
            <person name="Kapitonov V.V."/>
            <person name="Kroger N."/>
            <person name="Lau W.W."/>
            <person name="Lane T.W."/>
            <person name="Larimer F.W."/>
            <person name="Lippmeier J.C."/>
            <person name="Lucas S."/>
            <person name="Medina M."/>
            <person name="Montsant A."/>
            <person name="Obornik M."/>
            <person name="Parker M.S."/>
            <person name="Palenik B."/>
            <person name="Pazour G.J."/>
            <person name="Richardson P.M."/>
            <person name="Rynearson T.A."/>
            <person name="Saito M.A."/>
            <person name="Schwartz D.C."/>
            <person name="Thamatrakoln K."/>
            <person name="Valentin K."/>
            <person name="Vardi A."/>
            <person name="Wilkerson F.P."/>
            <person name="Rokhsar D.S."/>
        </authorList>
    </citation>
    <scope>NUCLEOTIDE SEQUENCE [LARGE SCALE GENOMIC DNA]</scope>
    <source>
        <strain evidence="3 4">CCMP1335</strain>
    </source>
</reference>
<name>B5YMC6_THAPS</name>
<evidence type="ECO:0000256" key="1">
    <source>
        <dbReference type="SAM" id="MobiDB-lite"/>
    </source>
</evidence>
<evidence type="ECO:0000313" key="4">
    <source>
        <dbReference type="Proteomes" id="UP000001449"/>
    </source>
</evidence>
<feature type="transmembrane region" description="Helical" evidence="2">
    <location>
        <begin position="507"/>
        <end position="528"/>
    </location>
</feature>
<accession>B5YMC6</accession>
<feature type="compositionally biased region" description="Polar residues" evidence="1">
    <location>
        <begin position="26"/>
        <end position="36"/>
    </location>
</feature>
<dbReference type="EMBL" id="CP001160">
    <property type="protein sequence ID" value="ACI64785.1"/>
    <property type="molecule type" value="Genomic_DNA"/>
</dbReference>
<gene>
    <name evidence="3" type="ORF">THAPS_6743</name>
</gene>
<keyword evidence="2" id="KW-0472">Membrane</keyword>
<proteinExistence type="predicted"/>
<dbReference type="PaxDb" id="35128-Thaps6743"/>
<dbReference type="AlphaFoldDB" id="B5YMC6"/>
<keyword evidence="2" id="KW-1133">Transmembrane helix</keyword>
<dbReference type="Proteomes" id="UP000001449">
    <property type="component" value="Chromosome 7"/>
</dbReference>
<feature type="region of interest" description="Disordered" evidence="1">
    <location>
        <begin position="1"/>
        <end position="54"/>
    </location>
</feature>
<dbReference type="HOGENOM" id="CLU_500150_0_0_1"/>